<comment type="similarity">
    <text evidence="2">Belongs to the catalase family. HPII subfamily.</text>
</comment>
<feature type="cross-link" description="3'-histidyl-3-tyrosine (His-Tyr)" evidence="14">
    <location>
        <begin position="347"/>
        <end position="370"/>
    </location>
</feature>
<dbReference type="GO" id="GO:0046872">
    <property type="term" value="F:metal ion binding"/>
    <property type="evidence" value="ECO:0007669"/>
    <property type="project" value="UniProtKB-KW"/>
</dbReference>
<keyword evidence="7 10" id="KW-0560">Oxidoreductase</keyword>
<dbReference type="InterPro" id="IPR024708">
    <property type="entry name" value="Catalase_AS"/>
</dbReference>
<evidence type="ECO:0000256" key="16">
    <source>
        <dbReference type="SAM" id="MobiDB-lite"/>
    </source>
</evidence>
<dbReference type="InterPro" id="IPR024712">
    <property type="entry name" value="Catalase_clade2"/>
</dbReference>
<evidence type="ECO:0000313" key="18">
    <source>
        <dbReference type="EMBL" id="XCH25785.1"/>
    </source>
</evidence>
<feature type="binding site" evidence="13">
    <location>
        <position position="366"/>
    </location>
    <ligand>
        <name>heme</name>
        <dbReference type="ChEBI" id="CHEBI:30413"/>
    </ligand>
</feature>
<dbReference type="PANTHER" id="PTHR42821:SF1">
    <property type="entry name" value="CATALASE-B"/>
    <property type="match status" value="1"/>
</dbReference>
<evidence type="ECO:0000259" key="17">
    <source>
        <dbReference type="SMART" id="SM01060"/>
    </source>
</evidence>
<evidence type="ECO:0000256" key="9">
    <source>
        <dbReference type="ARBA" id="ARBA00023324"/>
    </source>
</evidence>
<dbReference type="Pfam" id="PF00199">
    <property type="entry name" value="Catalase"/>
    <property type="match status" value="1"/>
</dbReference>
<feature type="binding site" evidence="13">
    <location>
        <position position="80"/>
    </location>
    <ligand>
        <name>heme</name>
        <dbReference type="ChEBI" id="CHEBI:30413"/>
    </ligand>
</feature>
<feature type="active site" evidence="11">
    <location>
        <position position="156"/>
    </location>
</feature>
<feature type="region of interest" description="Disordered" evidence="16">
    <location>
        <begin position="1"/>
        <end position="32"/>
    </location>
</feature>
<feature type="compositionally biased region" description="Basic and acidic residues" evidence="16">
    <location>
        <begin position="16"/>
        <end position="31"/>
    </location>
</feature>
<dbReference type="GO" id="GO:0004096">
    <property type="term" value="F:catalase activity"/>
    <property type="evidence" value="ECO:0007669"/>
    <property type="project" value="UniProtKB-UniRule"/>
</dbReference>
<comment type="function">
    <text evidence="10">Decomposes hydrogen peroxide into water and oxygen; serves to protect cells from the toxic effects of hydrogen peroxide.</text>
</comment>
<evidence type="ECO:0000256" key="12">
    <source>
        <dbReference type="PIRSR" id="PIRSR038927-2"/>
    </source>
</evidence>
<dbReference type="SMART" id="SM01060">
    <property type="entry name" value="Catalase"/>
    <property type="match status" value="1"/>
</dbReference>
<evidence type="ECO:0000256" key="5">
    <source>
        <dbReference type="ARBA" id="ARBA00022617"/>
    </source>
</evidence>
<feature type="binding site" evidence="13">
    <location>
        <position position="377"/>
    </location>
    <ligand>
        <name>heme</name>
        <dbReference type="ChEBI" id="CHEBI:30413"/>
    </ligand>
</feature>
<evidence type="ECO:0000256" key="14">
    <source>
        <dbReference type="PIRSR" id="PIRSR038927-4"/>
    </source>
</evidence>
<evidence type="ECO:0000256" key="13">
    <source>
        <dbReference type="PIRSR" id="PIRSR038927-3"/>
    </source>
</evidence>
<dbReference type="Pfam" id="PF18011">
    <property type="entry name" value="Catalase_C"/>
    <property type="match status" value="1"/>
</dbReference>
<comment type="cofactor">
    <cofactor evidence="1 10 12">
        <name>heme</name>
        <dbReference type="ChEBI" id="CHEBI:30413"/>
    </cofactor>
</comment>
<dbReference type="InterPro" id="IPR018028">
    <property type="entry name" value="Catalase"/>
</dbReference>
<keyword evidence="4 10" id="KW-0575">Peroxidase</keyword>
<dbReference type="SUPFAM" id="SSF52317">
    <property type="entry name" value="Class I glutamine amidotransferase-like"/>
    <property type="match status" value="1"/>
</dbReference>
<dbReference type="CDD" id="cd03132">
    <property type="entry name" value="GATase1_catalase"/>
    <property type="match status" value="1"/>
</dbReference>
<evidence type="ECO:0000256" key="1">
    <source>
        <dbReference type="ARBA" id="ARBA00001971"/>
    </source>
</evidence>
<gene>
    <name evidence="18" type="ORF">ABV298_05035</name>
</gene>
<dbReference type="PIRSF" id="PIRSF038927">
    <property type="entry name" value="Catalase_clade2"/>
    <property type="match status" value="1"/>
</dbReference>
<evidence type="ECO:0000256" key="7">
    <source>
        <dbReference type="ARBA" id="ARBA00023002"/>
    </source>
</evidence>
<organism evidence="18">
    <name type="scientific">Dyadobacter sp. 676</name>
    <dbReference type="NCBI Taxonomy" id="3088362"/>
    <lineage>
        <taxon>Bacteria</taxon>
        <taxon>Pseudomonadati</taxon>
        <taxon>Bacteroidota</taxon>
        <taxon>Cytophagia</taxon>
        <taxon>Cytophagales</taxon>
        <taxon>Spirosomataceae</taxon>
        <taxon>Dyadobacter</taxon>
    </lineage>
</organism>
<evidence type="ECO:0000256" key="4">
    <source>
        <dbReference type="ARBA" id="ARBA00022559"/>
    </source>
</evidence>
<keyword evidence="9 10" id="KW-0376">Hydrogen peroxide</keyword>
<dbReference type="InterPro" id="IPR010582">
    <property type="entry name" value="Catalase_immune_responsive"/>
</dbReference>
<evidence type="ECO:0000256" key="6">
    <source>
        <dbReference type="ARBA" id="ARBA00022723"/>
    </source>
</evidence>
<dbReference type="Pfam" id="PF06628">
    <property type="entry name" value="Catalase-rel"/>
    <property type="match status" value="1"/>
</dbReference>
<proteinExistence type="inferred from homology"/>
<name>A0AAU8FQH1_9BACT</name>
<feature type="binding site" evidence="13">
    <location>
        <position position="120"/>
    </location>
    <ligand>
        <name>heme</name>
        <dbReference type="ChEBI" id="CHEBI:30413"/>
    </ligand>
</feature>
<dbReference type="RefSeq" id="WP_353721082.1">
    <property type="nucleotide sequence ID" value="NZ_CP159289.1"/>
</dbReference>
<dbReference type="FunFam" id="2.40.180.10:FF:000003">
    <property type="entry name" value="Catalase"/>
    <property type="match status" value="1"/>
</dbReference>
<dbReference type="PROSITE" id="PS51402">
    <property type="entry name" value="CATALASE_3"/>
    <property type="match status" value="1"/>
</dbReference>
<keyword evidence="8 10" id="KW-0408">Iron</keyword>
<dbReference type="PRINTS" id="PR00067">
    <property type="entry name" value="CATALASE"/>
</dbReference>
<keyword evidence="6 10" id="KW-0479">Metal-binding</keyword>
<feature type="binding site" description="axial binding residue" evidence="12">
    <location>
        <position position="370"/>
    </location>
    <ligand>
        <name>heme</name>
        <dbReference type="ChEBI" id="CHEBI:30413"/>
    </ligand>
    <ligandPart>
        <name>Fe</name>
        <dbReference type="ChEBI" id="CHEBI:18248"/>
    </ligandPart>
</feature>
<evidence type="ECO:0000256" key="10">
    <source>
        <dbReference type="PIRNR" id="PIRNR038927"/>
    </source>
</evidence>
<sequence>MAKRKAQQNPAVDQPENEKIKSLAPHMEDSAGKIMNTNTGVRINDDQNSLKAGERGASLLEDFILREKITHFDHERIPERVVHARGSGAHGVFKLYEPLPQYTKAQFLNDTSIETPVFVRFSTVAGSRGSTDLARDVRGFAVKFYTQEGNFDLVGNNMPVFFIQDAIKFPDLVHAVKPEPDNEIPQAASAHDTFWDFISVMPESAHMIMWLMSDRAIPRSYRMMEGFGVHTFRLVNAEGVSHFVKFHWKPLLGVHSVAWDEAQNISGKDPDFHRRDLWDAIESGNFPEWELGLQIVPEADEFKFEFDLLDPTKIIPEELVPVLRVGKLTLNRNPENFFAETEQAAFHIGHVVPGIDFTNDPLLQGRLFSYTDTQLIRLGGPNFQEIPINRPIVPVHNNQRDGFMRQTINRGKVSYGPNSLGDNYPLQAKASEGGYTTYPERIDARKIRARSKSFLDHFSQARLFYNSQSDPEKNHIIDAFSFELGKVQSVEVRRRMLGILSMIDKGLASEVAFALRLSVPEDPELPVNRSIPADADPADYDPVMVEGSLTASAALSMANGPKDTIKTRKIAFLAADGVDGVALNTVKTALEAEGAIVEVIAPRLNYILSDLDEEIHVNHSFLTAASVFYDAVYVPGGVNSVASVEADADAVHFLNEAFKHCKAIAADAGAMQVIEATYFARKIPAEFSDESVMLDGVVISDNPETLARQFISAIAQHRFWEREKPRKIPA</sequence>
<dbReference type="GO" id="GO:0006979">
    <property type="term" value="P:response to oxidative stress"/>
    <property type="evidence" value="ECO:0007669"/>
    <property type="project" value="InterPro"/>
</dbReference>
<dbReference type="GO" id="GO:0042744">
    <property type="term" value="P:hydrogen peroxide catabolic process"/>
    <property type="evidence" value="ECO:0007669"/>
    <property type="project" value="UniProtKB-UniRule"/>
</dbReference>
<comment type="catalytic activity">
    <reaction evidence="10 15">
        <text>2 H2O2 = O2 + 2 H2O</text>
        <dbReference type="Rhea" id="RHEA:20309"/>
        <dbReference type="ChEBI" id="CHEBI:15377"/>
        <dbReference type="ChEBI" id="CHEBI:15379"/>
        <dbReference type="ChEBI" id="CHEBI:16240"/>
        <dbReference type="EC" id="1.11.1.6"/>
    </reaction>
</comment>
<dbReference type="PROSITE" id="PS00438">
    <property type="entry name" value="CATALASE_2"/>
    <property type="match status" value="1"/>
</dbReference>
<dbReference type="GO" id="GO:0005829">
    <property type="term" value="C:cytosol"/>
    <property type="evidence" value="ECO:0007669"/>
    <property type="project" value="TreeGrafter"/>
</dbReference>
<reference evidence="18" key="1">
    <citation type="submission" date="2024-06" db="EMBL/GenBank/DDBJ databases">
        <title>Sequencing and assembly of the genome of Dyadobacter sp. strain 676, a symbiont of Cyamopsis tetragonoloba.</title>
        <authorList>
            <person name="Guro P."/>
            <person name="Sazanova A."/>
            <person name="Kuznetsova I."/>
            <person name="Belimov A."/>
            <person name="Safronova V."/>
        </authorList>
    </citation>
    <scope>NUCLEOTIDE SEQUENCE</scope>
    <source>
        <strain evidence="18">676</strain>
    </source>
</reference>
<feature type="active site" evidence="11">
    <location>
        <position position="83"/>
    </location>
</feature>
<protein>
    <recommendedName>
        <fullName evidence="3 10">Catalase</fullName>
        <ecNumber evidence="3 10">1.11.1.6</ecNumber>
    </recommendedName>
</protein>
<dbReference type="Gene3D" id="1.20.1370.20">
    <property type="match status" value="1"/>
</dbReference>
<dbReference type="PANTHER" id="PTHR42821">
    <property type="entry name" value="CATALASE"/>
    <property type="match status" value="1"/>
</dbReference>
<dbReference type="InterPro" id="IPR011614">
    <property type="entry name" value="Catalase_core"/>
</dbReference>
<dbReference type="EC" id="1.11.1.6" evidence="3 10"/>
<evidence type="ECO:0000256" key="15">
    <source>
        <dbReference type="RuleBase" id="RU000498"/>
    </source>
</evidence>
<dbReference type="PROSITE" id="PS00437">
    <property type="entry name" value="CATALASE_1"/>
    <property type="match status" value="1"/>
</dbReference>
<dbReference type="AlphaFoldDB" id="A0AAU8FQH1"/>
<evidence type="ECO:0000256" key="3">
    <source>
        <dbReference type="ARBA" id="ARBA00012314"/>
    </source>
</evidence>
<dbReference type="GO" id="GO:0020037">
    <property type="term" value="F:heme binding"/>
    <property type="evidence" value="ECO:0007669"/>
    <property type="project" value="UniProtKB-UniRule"/>
</dbReference>
<evidence type="ECO:0000256" key="8">
    <source>
        <dbReference type="ARBA" id="ARBA00023004"/>
    </source>
</evidence>
<feature type="binding site" evidence="13">
    <location>
        <position position="169"/>
    </location>
    <ligand>
        <name>heme</name>
        <dbReference type="ChEBI" id="CHEBI:30413"/>
    </ligand>
</feature>
<dbReference type="InterPro" id="IPR029062">
    <property type="entry name" value="Class_I_gatase-like"/>
</dbReference>
<evidence type="ECO:0000256" key="2">
    <source>
        <dbReference type="ARBA" id="ARBA00010660"/>
    </source>
</evidence>
<dbReference type="InterPro" id="IPR041399">
    <property type="entry name" value="Catalase_large_C"/>
</dbReference>
<dbReference type="CDD" id="cd08155">
    <property type="entry name" value="catalase_clade_2"/>
    <property type="match status" value="1"/>
</dbReference>
<keyword evidence="5 10" id="KW-0349">Heme</keyword>
<feature type="domain" description="Catalase core" evidence="17">
    <location>
        <begin position="36"/>
        <end position="424"/>
    </location>
</feature>
<dbReference type="Gene3D" id="3.40.50.880">
    <property type="match status" value="1"/>
</dbReference>
<evidence type="ECO:0000256" key="11">
    <source>
        <dbReference type="PIRSR" id="PIRSR038927-1"/>
    </source>
</evidence>
<dbReference type="InterPro" id="IPR043156">
    <property type="entry name" value="Catalase_clade2_helical"/>
</dbReference>
<dbReference type="SUPFAM" id="SSF56634">
    <property type="entry name" value="Heme-dependent catalase-like"/>
    <property type="match status" value="1"/>
</dbReference>
<dbReference type="EMBL" id="CP159289">
    <property type="protein sequence ID" value="XCH25785.1"/>
    <property type="molecule type" value="Genomic_DNA"/>
</dbReference>
<dbReference type="InterPro" id="IPR002226">
    <property type="entry name" value="Catalase_haem_BS"/>
</dbReference>
<accession>A0AAU8FQH1</accession>
<dbReference type="Gene3D" id="2.40.180.10">
    <property type="entry name" value="Catalase core domain"/>
    <property type="match status" value="1"/>
</dbReference>
<dbReference type="InterPro" id="IPR020835">
    <property type="entry name" value="Catalase_sf"/>
</dbReference>